<reference evidence="2 3" key="1">
    <citation type="submission" date="2018-11" db="EMBL/GenBank/DDBJ databases">
        <title>Genomes From Bacteria Associated with the Canine Oral Cavity: a Test Case for Automated Genome-Based Taxonomic Assignment.</title>
        <authorList>
            <person name="Coil D.A."/>
            <person name="Jospin G."/>
            <person name="Darling A.E."/>
            <person name="Wallis C."/>
            <person name="Davis I.J."/>
            <person name="Harris S."/>
            <person name="Eisen J.A."/>
            <person name="Holcombe L.J."/>
            <person name="O'Flynn C."/>
        </authorList>
    </citation>
    <scope>NUCLEOTIDE SEQUENCE [LARGE SCALE GENOMIC DNA]</scope>
    <source>
        <strain evidence="2 3">OH887_COT-365</strain>
    </source>
</reference>
<evidence type="ECO:0000313" key="2">
    <source>
        <dbReference type="EMBL" id="RRD02840.1"/>
    </source>
</evidence>
<feature type="compositionally biased region" description="Polar residues" evidence="1">
    <location>
        <begin position="481"/>
        <end position="493"/>
    </location>
</feature>
<protein>
    <submittedName>
        <fullName evidence="2">Uncharacterized protein</fullName>
    </submittedName>
</protein>
<dbReference type="OrthoDB" id="4818302at2"/>
<accession>A0A3P1T0C0</accession>
<organism evidence="2 3">
    <name type="scientific">Arachnia propionica</name>
    <dbReference type="NCBI Taxonomy" id="1750"/>
    <lineage>
        <taxon>Bacteria</taxon>
        <taxon>Bacillati</taxon>
        <taxon>Actinomycetota</taxon>
        <taxon>Actinomycetes</taxon>
        <taxon>Propionibacteriales</taxon>
        <taxon>Propionibacteriaceae</taxon>
        <taxon>Arachnia</taxon>
    </lineage>
</organism>
<comment type="caution">
    <text evidence="2">The sequence shown here is derived from an EMBL/GenBank/DDBJ whole genome shotgun (WGS) entry which is preliminary data.</text>
</comment>
<evidence type="ECO:0000313" key="3">
    <source>
        <dbReference type="Proteomes" id="UP000280819"/>
    </source>
</evidence>
<gene>
    <name evidence="2" type="ORF">EII34_15650</name>
</gene>
<dbReference type="Proteomes" id="UP000280819">
    <property type="component" value="Unassembled WGS sequence"/>
</dbReference>
<evidence type="ECO:0000256" key="1">
    <source>
        <dbReference type="SAM" id="MobiDB-lite"/>
    </source>
</evidence>
<name>A0A3P1T0C0_9ACTN</name>
<feature type="region of interest" description="Disordered" evidence="1">
    <location>
        <begin position="246"/>
        <end position="561"/>
    </location>
</feature>
<feature type="non-terminal residue" evidence="2">
    <location>
        <position position="1"/>
    </location>
</feature>
<feature type="compositionally biased region" description="Basic and acidic residues" evidence="1">
    <location>
        <begin position="510"/>
        <end position="555"/>
    </location>
</feature>
<proteinExistence type="predicted"/>
<dbReference type="AlphaFoldDB" id="A0A3P1T0C0"/>
<feature type="non-terminal residue" evidence="2">
    <location>
        <position position="561"/>
    </location>
</feature>
<feature type="compositionally biased region" description="Basic and acidic residues" evidence="1">
    <location>
        <begin position="347"/>
        <end position="377"/>
    </location>
</feature>
<feature type="compositionally biased region" description="Basic and acidic residues" evidence="1">
    <location>
        <begin position="387"/>
        <end position="417"/>
    </location>
</feature>
<dbReference type="EMBL" id="RQZG01000037">
    <property type="protein sequence ID" value="RRD02840.1"/>
    <property type="molecule type" value="Genomic_DNA"/>
</dbReference>
<sequence>GEMMPWGAPVEKDRNCGESVVHGAGNFLKSTWDGAKAMVGFGPEGWSVDTLASTWVGVADFVGSTALLASPVLSQGIKFFGGDDVDAWVDRRHDVAKTALGSFVGYDHQAAKEGGDGWHRWKEDGVAALTESVLNIGTCFIPGAGQAGAATKVGLAGTKVALAGSKVSTVASVASKVTKVTVKVADNLIPGGGHLVEGVAKLVNAGADTVRGVDDVASVKPAKTPGTPAAHTPVTNTLDLAGGNRVVSNGPNLVQDVKAPKVPASPVGDVADLAESGSARRTPATHAASEVADDARTTAAGQRPATPGTDVTDSSRGPGNRVPDGSGSKTLEVETSRRPENVGSRAPEVETSRLPEPERVKTPDPESSRAPEGEGSRNPETTSSRTVEADPSRLPGPERVKAPDTDAARAPEVEGARSLEAGAGKSPDVSEVERVSQEAGTRVADDAVDVDARRSPEAGDAVEGPEARHSSTEPDGETTAARETTSDGPSETTPARDPNQWPGEELAPGAERRPVPKGDRDWWYDEDGYPHEKGDPDPETTFRGEGGDLHNKEGGRYANDP</sequence>
<feature type="compositionally biased region" description="Basic and acidic residues" evidence="1">
    <location>
        <begin position="331"/>
        <end position="340"/>
    </location>
</feature>